<dbReference type="InterPro" id="IPR020946">
    <property type="entry name" value="Flavin_mOase-like"/>
</dbReference>
<name>M7ZUB3_TRIUA</name>
<accession>M7ZUB3</accession>
<evidence type="ECO:0000256" key="5">
    <source>
        <dbReference type="RuleBase" id="RU361177"/>
    </source>
</evidence>
<dbReference type="SUPFAM" id="SSF51905">
    <property type="entry name" value="FAD/NAD(P)-binding domain"/>
    <property type="match status" value="1"/>
</dbReference>
<proteinExistence type="inferred from homology"/>
<dbReference type="OMA" id="LVWRNHA"/>
<organism evidence="6">
    <name type="scientific">Triticum urartu</name>
    <name type="common">Red wild einkorn</name>
    <name type="synonym">Crithodium urartu</name>
    <dbReference type="NCBI Taxonomy" id="4572"/>
    <lineage>
        <taxon>Eukaryota</taxon>
        <taxon>Viridiplantae</taxon>
        <taxon>Streptophyta</taxon>
        <taxon>Embryophyta</taxon>
        <taxon>Tracheophyta</taxon>
        <taxon>Spermatophyta</taxon>
        <taxon>Magnoliopsida</taxon>
        <taxon>Liliopsida</taxon>
        <taxon>Poales</taxon>
        <taxon>Poaceae</taxon>
        <taxon>BOP clade</taxon>
        <taxon>Pooideae</taxon>
        <taxon>Triticodae</taxon>
        <taxon>Triticeae</taxon>
        <taxon>Triticinae</taxon>
        <taxon>Triticum</taxon>
    </lineage>
</organism>
<protein>
    <recommendedName>
        <fullName evidence="5">Flavin-containing monooxygenase</fullName>
        <ecNumber evidence="5">1.-.-.-</ecNumber>
    </recommendedName>
</protein>
<dbReference type="PANTHER" id="PTHR23023">
    <property type="entry name" value="DIMETHYLANILINE MONOOXYGENASE"/>
    <property type="match status" value="1"/>
</dbReference>
<gene>
    <name evidence="6" type="ORF">TRIUR3_11230</name>
</gene>
<comment type="cofactor">
    <cofactor evidence="5">
        <name>FAD</name>
        <dbReference type="ChEBI" id="CHEBI:57692"/>
    </cofactor>
</comment>
<evidence type="ECO:0000313" key="6">
    <source>
        <dbReference type="EMBL" id="EMS51694.1"/>
    </source>
</evidence>
<keyword evidence="3 5" id="KW-0274">FAD</keyword>
<dbReference type="EMBL" id="KD216894">
    <property type="protein sequence ID" value="EMS51694.1"/>
    <property type="molecule type" value="Genomic_DNA"/>
</dbReference>
<dbReference type="GO" id="GO:0050660">
    <property type="term" value="F:flavin adenine dinucleotide binding"/>
    <property type="evidence" value="ECO:0007669"/>
    <property type="project" value="InterPro"/>
</dbReference>
<sequence>MAGEVHMVDFVILCTGRFNNYPNIPKFPPGRGPEAFDGKVIHSMDYSKMGSEKAKEMIKDKCVTIVGYGNSALDIANECANINGKNIQSSIKQTLFLSVNEIETLVWRNHAQWLSEPSNGSYQTSMLGTSFIHVYISFVREKRLIISKFAKSYYSIPMKKHDMVPDHSFFEGMVGCMLSTTPKDHYKNL</sequence>
<evidence type="ECO:0000256" key="3">
    <source>
        <dbReference type="ARBA" id="ARBA00022827"/>
    </source>
</evidence>
<evidence type="ECO:0000256" key="2">
    <source>
        <dbReference type="ARBA" id="ARBA00022630"/>
    </source>
</evidence>
<dbReference type="InterPro" id="IPR036188">
    <property type="entry name" value="FAD/NAD-bd_sf"/>
</dbReference>
<dbReference type="GO" id="GO:0004499">
    <property type="term" value="F:N,N-dimethylaniline monooxygenase activity"/>
    <property type="evidence" value="ECO:0007669"/>
    <property type="project" value="InterPro"/>
</dbReference>
<keyword evidence="2 5" id="KW-0285">Flavoprotein</keyword>
<dbReference type="AlphaFoldDB" id="M7ZUB3"/>
<reference evidence="6" key="1">
    <citation type="journal article" date="2013" name="Nature">
        <title>Draft genome of the wheat A-genome progenitor Triticum urartu.</title>
        <authorList>
            <person name="Ling H.Q."/>
            <person name="Zhao S."/>
            <person name="Liu D."/>
            <person name="Wang J."/>
            <person name="Sun H."/>
            <person name="Zhang C."/>
            <person name="Fan H."/>
            <person name="Li D."/>
            <person name="Dong L."/>
            <person name="Tao Y."/>
            <person name="Gao C."/>
            <person name="Wu H."/>
            <person name="Li Y."/>
            <person name="Cui Y."/>
            <person name="Guo X."/>
            <person name="Zheng S."/>
            <person name="Wang B."/>
            <person name="Yu K."/>
            <person name="Liang Q."/>
            <person name="Yang W."/>
            <person name="Lou X."/>
            <person name="Chen J."/>
            <person name="Feng M."/>
            <person name="Jian J."/>
            <person name="Zhang X."/>
            <person name="Luo G."/>
            <person name="Jiang Y."/>
            <person name="Liu J."/>
            <person name="Wang Z."/>
            <person name="Sha Y."/>
            <person name="Zhang B."/>
            <person name="Wu H."/>
            <person name="Tang D."/>
            <person name="Shen Q."/>
            <person name="Xue P."/>
            <person name="Zou S."/>
            <person name="Wang X."/>
            <person name="Liu X."/>
            <person name="Wang F."/>
            <person name="Yang Y."/>
            <person name="An X."/>
            <person name="Dong Z."/>
            <person name="Zhang K."/>
            <person name="Zhang X."/>
            <person name="Luo M.C."/>
            <person name="Dvorak J."/>
            <person name="Tong Y."/>
            <person name="Wang J."/>
            <person name="Yang H."/>
            <person name="Li Z."/>
            <person name="Wang D."/>
            <person name="Zhang A."/>
            <person name="Wang J."/>
        </authorList>
    </citation>
    <scope>NUCLEOTIDE SEQUENCE</scope>
</reference>
<dbReference type="eggNOG" id="KOG1399">
    <property type="taxonomic scope" value="Eukaryota"/>
</dbReference>
<dbReference type="STRING" id="4572.M7ZUB3"/>
<dbReference type="Pfam" id="PF00743">
    <property type="entry name" value="FMO-like"/>
    <property type="match status" value="1"/>
</dbReference>
<dbReference type="GO" id="GO:0050661">
    <property type="term" value="F:NADP binding"/>
    <property type="evidence" value="ECO:0007669"/>
    <property type="project" value="InterPro"/>
</dbReference>
<evidence type="ECO:0000256" key="4">
    <source>
        <dbReference type="ARBA" id="ARBA00023002"/>
    </source>
</evidence>
<keyword evidence="4 5" id="KW-0560">Oxidoreductase</keyword>
<dbReference type="Gene3D" id="3.50.50.60">
    <property type="entry name" value="FAD/NAD(P)-binding domain"/>
    <property type="match status" value="1"/>
</dbReference>
<keyword evidence="5 6" id="KW-0503">Monooxygenase</keyword>
<evidence type="ECO:0000256" key="1">
    <source>
        <dbReference type="ARBA" id="ARBA00009183"/>
    </source>
</evidence>
<dbReference type="InterPro" id="IPR050346">
    <property type="entry name" value="FMO-like"/>
</dbReference>
<comment type="similarity">
    <text evidence="1 5">Belongs to the FMO family.</text>
</comment>
<dbReference type="EC" id="1.-.-.-" evidence="5"/>